<sequence length="530" mass="60742">MVTTDNFLLQHPPHHQHSTSSTTTNKTTFLQINLRKSEIPTSTLLEASNSHNPSIILVQEQYILDGRIAGIPRSWNQRLSKNNKAGNISLPSCNKPVFLQSTVNSTALKIQTEQGPLTVISAYFSPYKNIMETLQELHSILTDLGDERVLICADLNAHSRIWGYANEDTRGAQVEDFLLAQQLYLLNETNSPPTFEHRDRKGWPDLSFIKGTDFANSCTWKVLEDYTHSDHKYILIEALLSQSHYSYPRFKTAYGGHRRMLQHLGQKTKQLVQQIEESNTKDHLAKATEELQKAIFAACRKAYKIKKFKLKINNWWNQSLQIKKKELQALKREELTNPYGRPYKAVVKNKHPPAELFKQLGNPSSGDTKSFALKILQDLYPPSHSPATPPNCFPLIQEPQITKNEIRRILKKAPTKKAPGFDAIDYIVLKEVNNSFPEILHTFYNKCYQLHCFPEPLKTGIIVLFHKDGKEADKIKSYRPVTLLPTIGKVLEQILLRRLNHTLKKKNILHHNQFGFRDGRSTDDVIHQST</sequence>
<organism evidence="3 4">
    <name type="scientific">Araneus ventricosus</name>
    <name type="common">Orbweaver spider</name>
    <name type="synonym">Epeira ventricosa</name>
    <dbReference type="NCBI Taxonomy" id="182803"/>
    <lineage>
        <taxon>Eukaryota</taxon>
        <taxon>Metazoa</taxon>
        <taxon>Ecdysozoa</taxon>
        <taxon>Arthropoda</taxon>
        <taxon>Chelicerata</taxon>
        <taxon>Arachnida</taxon>
        <taxon>Araneae</taxon>
        <taxon>Araneomorphae</taxon>
        <taxon>Entelegynae</taxon>
        <taxon>Araneoidea</taxon>
        <taxon>Araneidae</taxon>
        <taxon>Araneus</taxon>
    </lineage>
</organism>
<name>A0A4Y2BRB9_ARAVE</name>
<protein>
    <recommendedName>
        <fullName evidence="2">Endonuclease/exonuclease/phosphatase domain-containing protein</fullName>
    </recommendedName>
</protein>
<evidence type="ECO:0000313" key="3">
    <source>
        <dbReference type="EMBL" id="GBL94761.1"/>
    </source>
</evidence>
<reference evidence="3 4" key="1">
    <citation type="journal article" date="2019" name="Sci. Rep.">
        <title>Orb-weaving spider Araneus ventricosus genome elucidates the spidroin gene catalogue.</title>
        <authorList>
            <person name="Kono N."/>
            <person name="Nakamura H."/>
            <person name="Ohtoshi R."/>
            <person name="Moran D.A.P."/>
            <person name="Shinohara A."/>
            <person name="Yoshida Y."/>
            <person name="Fujiwara M."/>
            <person name="Mori M."/>
            <person name="Tomita M."/>
            <person name="Arakawa K."/>
        </authorList>
    </citation>
    <scope>NUCLEOTIDE SEQUENCE [LARGE SCALE GENOMIC DNA]</scope>
</reference>
<comment type="caution">
    <text evidence="3">The sequence shown here is derived from an EMBL/GenBank/DDBJ whole genome shotgun (WGS) entry which is preliminary data.</text>
</comment>
<feature type="domain" description="Endonuclease/exonuclease/phosphatase" evidence="2">
    <location>
        <begin position="118"/>
        <end position="234"/>
    </location>
</feature>
<dbReference type="PANTHER" id="PTHR19446">
    <property type="entry name" value="REVERSE TRANSCRIPTASES"/>
    <property type="match status" value="1"/>
</dbReference>
<dbReference type="InterPro" id="IPR005135">
    <property type="entry name" value="Endo/exonuclease/phosphatase"/>
</dbReference>
<accession>A0A4Y2BRB9</accession>
<gene>
    <name evidence="3" type="ORF">AVEN_244745_2</name>
</gene>
<dbReference type="Gene3D" id="3.60.10.10">
    <property type="entry name" value="Endonuclease/exonuclease/phosphatase"/>
    <property type="match status" value="1"/>
</dbReference>
<dbReference type="InterPro" id="IPR036691">
    <property type="entry name" value="Endo/exonu/phosph_ase_sf"/>
</dbReference>
<dbReference type="Pfam" id="PF14529">
    <property type="entry name" value="Exo_endo_phos_2"/>
    <property type="match status" value="1"/>
</dbReference>
<dbReference type="SUPFAM" id="SSF56219">
    <property type="entry name" value="DNase I-like"/>
    <property type="match status" value="1"/>
</dbReference>
<dbReference type="OrthoDB" id="6505565at2759"/>
<dbReference type="EMBL" id="BGPR01000105">
    <property type="protein sequence ID" value="GBL94761.1"/>
    <property type="molecule type" value="Genomic_DNA"/>
</dbReference>
<feature type="region of interest" description="Disordered" evidence="1">
    <location>
        <begin position="1"/>
        <end position="25"/>
    </location>
</feature>
<evidence type="ECO:0000259" key="2">
    <source>
        <dbReference type="Pfam" id="PF14529"/>
    </source>
</evidence>
<keyword evidence="4" id="KW-1185">Reference proteome</keyword>
<evidence type="ECO:0000313" key="4">
    <source>
        <dbReference type="Proteomes" id="UP000499080"/>
    </source>
</evidence>
<evidence type="ECO:0000256" key="1">
    <source>
        <dbReference type="SAM" id="MobiDB-lite"/>
    </source>
</evidence>
<dbReference type="AlphaFoldDB" id="A0A4Y2BRB9"/>
<proteinExistence type="predicted"/>
<dbReference type="GO" id="GO:0003824">
    <property type="term" value="F:catalytic activity"/>
    <property type="evidence" value="ECO:0007669"/>
    <property type="project" value="InterPro"/>
</dbReference>
<dbReference type="Proteomes" id="UP000499080">
    <property type="component" value="Unassembled WGS sequence"/>
</dbReference>